<protein>
    <submittedName>
        <fullName evidence="2">GTP-binding protein</fullName>
    </submittedName>
</protein>
<organism evidence="2 3">
    <name type="scientific">Nocardia higoensis</name>
    <dbReference type="NCBI Taxonomy" id="228599"/>
    <lineage>
        <taxon>Bacteria</taxon>
        <taxon>Bacillati</taxon>
        <taxon>Actinomycetota</taxon>
        <taxon>Actinomycetes</taxon>
        <taxon>Mycobacteriales</taxon>
        <taxon>Nocardiaceae</taxon>
        <taxon>Nocardia</taxon>
    </lineage>
</organism>
<dbReference type="SMART" id="SM00833">
    <property type="entry name" value="CobW_C"/>
    <property type="match status" value="1"/>
</dbReference>
<evidence type="ECO:0000259" key="1">
    <source>
        <dbReference type="SMART" id="SM00833"/>
    </source>
</evidence>
<gene>
    <name evidence="2" type="ORF">IU449_13325</name>
</gene>
<dbReference type="InterPro" id="IPR011629">
    <property type="entry name" value="CobW-like_C"/>
</dbReference>
<comment type="caution">
    <text evidence="2">The sequence shown here is derived from an EMBL/GenBank/DDBJ whole genome shotgun (WGS) entry which is preliminary data.</text>
</comment>
<evidence type="ECO:0000313" key="3">
    <source>
        <dbReference type="Proteomes" id="UP000707731"/>
    </source>
</evidence>
<proteinExistence type="predicted"/>
<dbReference type="NCBIfam" id="NF047431">
    <property type="entry name" value="hiber_recruit"/>
    <property type="match status" value="1"/>
</dbReference>
<sequence>MRVRDGLAEAGLAPGDLAVGGHVRDLLGLLVIIFDNDRGALYAGGDRNDNHYRKGLPVPLDSAPQIGDPDRRTPVLLLTSPPGRAESVVRRSAATLGRAERTVVVRHDLSELREGVVRRTLTIGGRESRTVLELAHCCVSCTLRADLLPLLCTLAARDSVDRIVLALDPAFEAEAICGAIADTVVTGVHGRVDGPAARNVRVEAVLACLDGEHWLADATGDETVAERGSAAAGAGVPTADDDDRTVAQLAVGAVEFADAVLVADPPADPLERARLTAALDRLAPTAPVVWLDGQAVADAVFDDGLRETGVAIEVTDAVAFVDDLLARIPAAARRGRIFDAHAPLLRGEPPLTVEHGVTIVEFSARRPFHPARLHDALDVLLDGVICARGRAWLATQADEVVWLESAGGGLRVGGAGRWLAAMSAEDYAAADPTRRAMAAIGWDERFGDRHTELVVLTCEADPDEIRTALHWALVDDDELRMVERAPERVARWEDPFGDWHADPCADVDEQIDDAYRGNIAGPKGRTGEVQ</sequence>
<dbReference type="SUPFAM" id="SSF90002">
    <property type="entry name" value="Hypothetical protein YjiA, C-terminal domain"/>
    <property type="match status" value="1"/>
</dbReference>
<dbReference type="PANTHER" id="PTHR43603">
    <property type="entry name" value="COBW DOMAIN-CONTAINING PROTEIN DDB_G0274527"/>
    <property type="match status" value="1"/>
</dbReference>
<dbReference type="InterPro" id="IPR051927">
    <property type="entry name" value="Zn_Chap_cDPG_Synth"/>
</dbReference>
<accession>A0ABS0DAK1</accession>
<dbReference type="EMBL" id="JADLQN010000001">
    <property type="protein sequence ID" value="MBF6355512.1"/>
    <property type="molecule type" value="Genomic_DNA"/>
</dbReference>
<feature type="domain" description="CobW C-terminal" evidence="1">
    <location>
        <begin position="357"/>
        <end position="473"/>
    </location>
</feature>
<reference evidence="2 3" key="1">
    <citation type="submission" date="2020-10" db="EMBL/GenBank/DDBJ databases">
        <title>Identification of Nocardia species via Next-generation sequencing and recognition of intraspecies genetic diversity.</title>
        <authorList>
            <person name="Li P."/>
            <person name="Li P."/>
            <person name="Lu B."/>
        </authorList>
    </citation>
    <scope>NUCLEOTIDE SEQUENCE [LARGE SCALE GENOMIC DNA]</scope>
    <source>
        <strain evidence="2 3">BJ06-0143</strain>
    </source>
</reference>
<dbReference type="PANTHER" id="PTHR43603:SF1">
    <property type="entry name" value="ZINC-REGULATED GTPASE METALLOPROTEIN ACTIVATOR 1"/>
    <property type="match status" value="1"/>
</dbReference>
<dbReference type="Pfam" id="PF07683">
    <property type="entry name" value="CobW_C"/>
    <property type="match status" value="1"/>
</dbReference>
<keyword evidence="3" id="KW-1185">Reference proteome</keyword>
<dbReference type="InterPro" id="IPR027417">
    <property type="entry name" value="P-loop_NTPase"/>
</dbReference>
<name>A0ABS0DAK1_9NOCA</name>
<dbReference type="Proteomes" id="UP000707731">
    <property type="component" value="Unassembled WGS sequence"/>
</dbReference>
<evidence type="ECO:0000313" key="2">
    <source>
        <dbReference type="EMBL" id="MBF6355512.1"/>
    </source>
</evidence>
<dbReference type="Gene3D" id="3.40.50.300">
    <property type="entry name" value="P-loop containing nucleotide triphosphate hydrolases"/>
    <property type="match status" value="1"/>
</dbReference>